<evidence type="ECO:0000313" key="12">
    <source>
        <dbReference type="EMBL" id="QJX58287.1"/>
    </source>
</evidence>
<dbReference type="Pfam" id="PF03936">
    <property type="entry name" value="Terpene_synth_C"/>
    <property type="match status" value="1"/>
</dbReference>
<proteinExistence type="predicted"/>
<dbReference type="PANTHER" id="PTHR31225:SF9">
    <property type="entry name" value="TERPENE SYNTHASE 10"/>
    <property type="match status" value="1"/>
</dbReference>
<dbReference type="FunFam" id="1.50.10.130:FF:000001">
    <property type="entry name" value="Isoprene synthase, chloroplastic"/>
    <property type="match status" value="1"/>
</dbReference>
<evidence type="ECO:0000256" key="6">
    <source>
        <dbReference type="ARBA" id="ARBA00022842"/>
    </source>
</evidence>
<keyword evidence="7" id="KW-0809">Transit peptide</keyword>
<gene>
    <name evidence="12" type="primary">TPS4</name>
</gene>
<dbReference type="GO" id="GO:0000287">
    <property type="term" value="F:magnesium ion binding"/>
    <property type="evidence" value="ECO:0007669"/>
    <property type="project" value="InterPro"/>
</dbReference>
<comment type="cofactor">
    <cofactor evidence="1">
        <name>Mg(2+)</name>
        <dbReference type="ChEBI" id="CHEBI:18420"/>
    </cofactor>
</comment>
<dbReference type="SFLD" id="SFLDG01019">
    <property type="entry name" value="Terpene_Cyclase_Like_1_C_Termi"/>
    <property type="match status" value="1"/>
</dbReference>
<feature type="region of interest" description="Disordered" evidence="9">
    <location>
        <begin position="10"/>
        <end position="32"/>
    </location>
</feature>
<evidence type="ECO:0000256" key="7">
    <source>
        <dbReference type="ARBA" id="ARBA00022946"/>
    </source>
</evidence>
<dbReference type="SFLD" id="SFLDG01604">
    <property type="entry name" value="Terpene_Cyclase_Like_1_C_Termi"/>
    <property type="match status" value="1"/>
</dbReference>
<dbReference type="SFLD" id="SFLDS00005">
    <property type="entry name" value="Isoprenoid_Synthase_Type_I"/>
    <property type="match status" value="1"/>
</dbReference>
<keyword evidence="8" id="KW-0456">Lyase</keyword>
<dbReference type="GO" id="GO:0016102">
    <property type="term" value="P:diterpenoid biosynthetic process"/>
    <property type="evidence" value="ECO:0007669"/>
    <property type="project" value="InterPro"/>
</dbReference>
<feature type="domain" description="Terpene synthase metal-binding" evidence="11">
    <location>
        <begin position="305"/>
        <end position="540"/>
    </location>
</feature>
<evidence type="ECO:0000259" key="10">
    <source>
        <dbReference type="Pfam" id="PF01397"/>
    </source>
</evidence>
<dbReference type="InterPro" id="IPR005630">
    <property type="entry name" value="Terpene_synthase_metal-bd"/>
</dbReference>
<dbReference type="Gene3D" id="1.10.600.10">
    <property type="entry name" value="Farnesyl Diphosphate Synthase"/>
    <property type="match status" value="1"/>
</dbReference>
<dbReference type="FunFam" id="1.10.600.10:FF:000007">
    <property type="entry name" value="Isoprene synthase, chloroplastic"/>
    <property type="match status" value="1"/>
</dbReference>
<comment type="subcellular location">
    <subcellularLocation>
        <location evidence="2">Plastid</location>
        <location evidence="2">Chloroplast</location>
    </subcellularLocation>
</comment>
<evidence type="ECO:0000256" key="3">
    <source>
        <dbReference type="ARBA" id="ARBA00022528"/>
    </source>
</evidence>
<protein>
    <submittedName>
        <fullName evidence="12">1,8-cineole synthase</fullName>
    </submittedName>
</protein>
<dbReference type="SUPFAM" id="SSF48239">
    <property type="entry name" value="Terpenoid cyclases/Protein prenyltransferases"/>
    <property type="match status" value="1"/>
</dbReference>
<keyword evidence="6" id="KW-0460">Magnesium</keyword>
<dbReference type="SUPFAM" id="SSF48576">
    <property type="entry name" value="Terpenoid synthases"/>
    <property type="match status" value="1"/>
</dbReference>
<evidence type="ECO:0000256" key="5">
    <source>
        <dbReference type="ARBA" id="ARBA00022723"/>
    </source>
</evidence>
<dbReference type="AlphaFoldDB" id="A0A6M6CB74"/>
<dbReference type="Pfam" id="PF01397">
    <property type="entry name" value="Terpene_synth"/>
    <property type="match status" value="1"/>
</dbReference>
<keyword evidence="5" id="KW-0479">Metal-binding</keyword>
<dbReference type="InterPro" id="IPR050148">
    <property type="entry name" value="Terpene_synthase-like"/>
</dbReference>
<dbReference type="Gene3D" id="1.50.10.130">
    <property type="entry name" value="Terpene synthase, N-terminal domain"/>
    <property type="match status" value="1"/>
</dbReference>
<organism evidence="12">
    <name type="scientific">Salvia officinalis</name>
    <name type="common">Sage</name>
    <dbReference type="NCBI Taxonomy" id="38868"/>
    <lineage>
        <taxon>Eukaryota</taxon>
        <taxon>Viridiplantae</taxon>
        <taxon>Streptophyta</taxon>
        <taxon>Embryophyta</taxon>
        <taxon>Tracheophyta</taxon>
        <taxon>Spermatophyta</taxon>
        <taxon>Magnoliopsida</taxon>
        <taxon>eudicotyledons</taxon>
        <taxon>Gunneridae</taxon>
        <taxon>Pentapetalae</taxon>
        <taxon>asterids</taxon>
        <taxon>lamiids</taxon>
        <taxon>Lamiales</taxon>
        <taxon>Lamiaceae</taxon>
        <taxon>Nepetoideae</taxon>
        <taxon>Mentheae</taxon>
        <taxon>Salviinae</taxon>
        <taxon>Salvia</taxon>
        <taxon>Salvia subgen. Salvia</taxon>
    </lineage>
</organism>
<dbReference type="PANTHER" id="PTHR31225">
    <property type="entry name" value="OS04G0344100 PROTEIN-RELATED"/>
    <property type="match status" value="1"/>
</dbReference>
<keyword evidence="3" id="KW-0150">Chloroplast</keyword>
<dbReference type="CDD" id="cd00684">
    <property type="entry name" value="Terpene_cyclase_plant_C1"/>
    <property type="match status" value="1"/>
</dbReference>
<reference evidence="12" key="1">
    <citation type="submission" date="2019-09" db="EMBL/GenBank/DDBJ databases">
        <title>Monoterpene synthases of Salvia.</title>
        <authorList>
            <person name="Schmiderer C."/>
            <person name="Novak J."/>
        </authorList>
    </citation>
    <scope>NUCLEOTIDE SEQUENCE</scope>
</reference>
<evidence type="ECO:0000256" key="4">
    <source>
        <dbReference type="ARBA" id="ARBA00022640"/>
    </source>
</evidence>
<feature type="domain" description="Terpene synthase N-terminal" evidence="10">
    <location>
        <begin position="68"/>
        <end position="244"/>
    </location>
</feature>
<evidence type="ECO:0000256" key="8">
    <source>
        <dbReference type="ARBA" id="ARBA00023239"/>
    </source>
</evidence>
<dbReference type="GO" id="GO:0010333">
    <property type="term" value="F:terpene synthase activity"/>
    <property type="evidence" value="ECO:0007669"/>
    <property type="project" value="InterPro"/>
</dbReference>
<dbReference type="InterPro" id="IPR034741">
    <property type="entry name" value="Terpene_cyclase-like_1_C"/>
</dbReference>
<evidence type="ECO:0000259" key="11">
    <source>
        <dbReference type="Pfam" id="PF03936"/>
    </source>
</evidence>
<dbReference type="SFLD" id="SFLDG01014">
    <property type="entry name" value="Terpene_Cyclase_Like_1_N-term"/>
    <property type="match status" value="1"/>
</dbReference>
<dbReference type="InterPro" id="IPR008949">
    <property type="entry name" value="Isoprenoid_synthase_dom_sf"/>
</dbReference>
<dbReference type="InterPro" id="IPR044814">
    <property type="entry name" value="Terpene_cyclase_plant_C1"/>
</dbReference>
<evidence type="ECO:0000256" key="1">
    <source>
        <dbReference type="ARBA" id="ARBA00001946"/>
    </source>
</evidence>
<keyword evidence="4" id="KW-0934">Plastid</keyword>
<accession>A0A6M6CB74</accession>
<dbReference type="InterPro" id="IPR008930">
    <property type="entry name" value="Terpenoid_cyclase/PrenylTrfase"/>
</dbReference>
<dbReference type="EMBL" id="MN513161">
    <property type="protein sequence ID" value="QJX58287.1"/>
    <property type="molecule type" value="Genomic_DNA"/>
</dbReference>
<dbReference type="SMR" id="A0A6M6CB74"/>
<dbReference type="InterPro" id="IPR001906">
    <property type="entry name" value="Terpene_synth_N"/>
</dbReference>
<evidence type="ECO:0000256" key="2">
    <source>
        <dbReference type="ARBA" id="ARBA00004229"/>
    </source>
</evidence>
<dbReference type="InterPro" id="IPR036965">
    <property type="entry name" value="Terpene_synth_N_sf"/>
</dbReference>
<name>A0A6M6CB74_SALOF</name>
<evidence type="ECO:0000256" key="9">
    <source>
        <dbReference type="SAM" id="MobiDB-lite"/>
    </source>
</evidence>
<sequence>MSSVVIQMAIPSKPTNHLHNSRTKSSKLSSNSITSVGARLRSLRGSVQLSAGQLQTERRSGNYSPSLWDVDYIQSLHSDYKEERHMRRASELIMQVKMMLEEEADPVRQLELIDDLQRLGLGDHFQNEFKEILKSIYLDHKCFKNHGEMDLYSTALAFRLLRQHCFQVAQDVFDCFKNEKGELKASLSDDTRGVLQLYEASFLTMEGEKTLDLGREFAAKILEDKLKEESNEDLYLLLSIRYALDIPIHWRIGRGNASTWIDAYKRRSDMNPIVLELAILDSNIVQAQYQEELKQDLQWWRNTCIVEKLPFARDRLVECYFWTTGIVQPRQHANARITVGKVNALITTIDDVYDVYGTLEELEQFTDVIRRWDMSSIEQLPGYMQLCFLALDNFVNDTAYDVLKEQGFNAIPYLRKSWRDLVEAYLVEARWYHSGHKPNLEEYLNTSWISIGGTVILTHAFFRVTDSLTKEASDALYGYHDLVRWSSVILRLADDLGTSVDEVSRGDVPKSIQCYMNDHNASEAQARDHVKWMIAETWKKINQERVATDSPFCLDFIGCAVDMGRKAQYMYHYGDGHGIQHPIIHQQMTTCLFNPF</sequence>